<dbReference type="PROSITE" id="PS00903">
    <property type="entry name" value="CYT_DCMP_DEAMINASES_1"/>
    <property type="match status" value="1"/>
</dbReference>
<evidence type="ECO:0000256" key="3">
    <source>
        <dbReference type="ARBA" id="ARBA00004910"/>
    </source>
</evidence>
<accession>A0A5E4PLD0</accession>
<feature type="active site" description="Proton donor" evidence="14">
    <location>
        <position position="52"/>
    </location>
</feature>
<name>A0A5E4PLD0_9COXI</name>
<dbReference type="Proteomes" id="UP000324194">
    <property type="component" value="Chromosome 2"/>
</dbReference>
<evidence type="ECO:0000256" key="1">
    <source>
        <dbReference type="ARBA" id="ARBA00002151"/>
    </source>
</evidence>
<dbReference type="InterPro" id="IPR016192">
    <property type="entry name" value="APOBEC/CMP_deaminase_Zn-bd"/>
</dbReference>
<feature type="binding site" evidence="15">
    <location>
        <position position="154"/>
    </location>
    <ligand>
        <name>NADP(+)</name>
        <dbReference type="ChEBI" id="CHEBI:58349"/>
    </ligand>
</feature>
<feature type="binding site" evidence="15">
    <location>
        <position position="168"/>
    </location>
    <ligand>
        <name>substrate</name>
    </ligand>
</feature>
<dbReference type="InterPro" id="IPR002734">
    <property type="entry name" value="RibDG_C"/>
</dbReference>
<feature type="binding site" evidence="16">
    <location>
        <position position="84"/>
    </location>
    <ligand>
        <name>Zn(2+)</name>
        <dbReference type="ChEBI" id="CHEBI:29105"/>
        <note>catalytic</note>
    </ligand>
</feature>
<gene>
    <name evidence="18" type="primary">ribD</name>
    <name evidence="18" type="ORF">AQUSIP_23630</name>
</gene>
<keyword evidence="9 13" id="KW-0862">Zinc</keyword>
<dbReference type="GO" id="GO:0008270">
    <property type="term" value="F:zinc ion binding"/>
    <property type="evidence" value="ECO:0007669"/>
    <property type="project" value="InterPro"/>
</dbReference>
<dbReference type="InterPro" id="IPR002125">
    <property type="entry name" value="CMP_dCMP_dom"/>
</dbReference>
<comment type="cofactor">
    <cofactor evidence="13 16">
        <name>Zn(2+)</name>
        <dbReference type="ChEBI" id="CHEBI:29105"/>
    </cofactor>
    <text evidence="13 16">Binds 1 zinc ion.</text>
</comment>
<feature type="binding site" evidence="15">
    <location>
        <position position="204"/>
    </location>
    <ligand>
        <name>substrate</name>
    </ligand>
</feature>
<dbReference type="Gene3D" id="3.40.140.10">
    <property type="entry name" value="Cytidine Deaminase, domain 2"/>
    <property type="match status" value="1"/>
</dbReference>
<dbReference type="UniPathway" id="UPA00275">
    <property type="reaction ID" value="UER00401"/>
</dbReference>
<feature type="binding site" evidence="16">
    <location>
        <position position="50"/>
    </location>
    <ligand>
        <name>Zn(2+)</name>
        <dbReference type="ChEBI" id="CHEBI:29105"/>
        <note>catalytic</note>
    </ligand>
</feature>
<evidence type="ECO:0000256" key="14">
    <source>
        <dbReference type="PIRSR" id="PIRSR006769-1"/>
    </source>
</evidence>
<keyword evidence="19" id="KW-1185">Reference proteome</keyword>
<evidence type="ECO:0000256" key="7">
    <source>
        <dbReference type="ARBA" id="ARBA00022723"/>
    </source>
</evidence>
<dbReference type="InterPro" id="IPR050765">
    <property type="entry name" value="Riboflavin_Biosynth_HTPR"/>
</dbReference>
<sequence length="359" mass="39240">MSHSEFMSLALRLAEKGRLTVSPNPMVGCVIVSQGQIVGQGFHQQAGGPHAEIMALQQAGSMAKGATAYVTLEPCCHHGKTPPCTTALIQAGIKQVYAACTDINPLISGAGAAQLRAAGIQVETGLMEKEALGLNEIFFHYMKHNRPFVIAKWAMSLDGKTITASGDSRDISSQASRQHSHQFRQQVDAILIGANTARQDNPFLTVRYSPETGLPVRHPLRIVLSGKGSLPLDLNLFDPRLPGKTLVATTPDADQHHIASLREQDVEVLVLPANSRHQVDLHSLMSELGRRQITSLLVEGGMTVHEHFFHENLVNKIHVYLAPAVIGSLKNKRFLDEFKVSTLDKDIFITSDYKEHCDV</sequence>
<dbReference type="PIRSF" id="PIRSF006769">
    <property type="entry name" value="RibD"/>
    <property type="match status" value="1"/>
</dbReference>
<keyword evidence="11 13" id="KW-0560">Oxidoreductase</keyword>
<dbReference type="GO" id="GO:0009231">
    <property type="term" value="P:riboflavin biosynthetic process"/>
    <property type="evidence" value="ECO:0007669"/>
    <property type="project" value="UniProtKB-UniPathway"/>
</dbReference>
<evidence type="ECO:0000256" key="9">
    <source>
        <dbReference type="ARBA" id="ARBA00022833"/>
    </source>
</evidence>
<reference evidence="18 19" key="1">
    <citation type="submission" date="2019-08" db="EMBL/GenBank/DDBJ databases">
        <authorList>
            <person name="Guy L."/>
        </authorList>
    </citation>
    <scope>NUCLEOTIDE SEQUENCE [LARGE SCALE GENOMIC DNA]</scope>
    <source>
        <strain evidence="18 19">SGT-108</strain>
    </source>
</reference>
<dbReference type="NCBIfam" id="TIGR00326">
    <property type="entry name" value="eubact_ribD"/>
    <property type="match status" value="1"/>
</dbReference>
<feature type="domain" description="CMP/dCMP-type deaminase" evidence="17">
    <location>
        <begin position="1"/>
        <end position="123"/>
    </location>
</feature>
<dbReference type="Gene3D" id="3.40.430.10">
    <property type="entry name" value="Dihydrofolate Reductase, subunit A"/>
    <property type="match status" value="1"/>
</dbReference>
<keyword evidence="10 13" id="KW-0521">NADP</keyword>
<dbReference type="EMBL" id="LR699120">
    <property type="protein sequence ID" value="VVC77036.1"/>
    <property type="molecule type" value="Genomic_DNA"/>
</dbReference>
<feature type="binding site" evidence="15">
    <location>
        <position position="299"/>
    </location>
    <ligand>
        <name>substrate</name>
    </ligand>
</feature>
<comment type="pathway">
    <text evidence="3 13">Cofactor biosynthesis; riboflavin biosynthesis; 5-amino-6-(D-ribitylamino)uracil from GTP: step 3/4.</text>
</comment>
<dbReference type="FunFam" id="3.40.140.10:FF:000025">
    <property type="entry name" value="Riboflavin biosynthesis protein RibD"/>
    <property type="match status" value="1"/>
</dbReference>
<dbReference type="CDD" id="cd01284">
    <property type="entry name" value="Riboflavin_deaminase-reductase"/>
    <property type="match status" value="1"/>
</dbReference>
<feature type="binding site" evidence="15">
    <location>
        <position position="200"/>
    </location>
    <ligand>
        <name>NADP(+)</name>
        <dbReference type="ChEBI" id="CHEBI:58349"/>
    </ligand>
</feature>
<dbReference type="EC" id="3.5.4.26" evidence="13"/>
<evidence type="ECO:0000256" key="11">
    <source>
        <dbReference type="ARBA" id="ARBA00023002"/>
    </source>
</evidence>
<dbReference type="EC" id="1.1.1.193" evidence="13"/>
<keyword evidence="6 13" id="KW-0686">Riboflavin biosynthesis</keyword>
<dbReference type="Pfam" id="PF01872">
    <property type="entry name" value="RibD_C"/>
    <property type="match status" value="1"/>
</dbReference>
<dbReference type="SUPFAM" id="SSF53927">
    <property type="entry name" value="Cytidine deaminase-like"/>
    <property type="match status" value="1"/>
</dbReference>
<dbReference type="KEGG" id="asip:AQUSIP_23630"/>
<dbReference type="GO" id="GO:0050661">
    <property type="term" value="F:NADP binding"/>
    <property type="evidence" value="ECO:0007669"/>
    <property type="project" value="InterPro"/>
</dbReference>
<evidence type="ECO:0000256" key="13">
    <source>
        <dbReference type="PIRNR" id="PIRNR006769"/>
    </source>
</evidence>
<evidence type="ECO:0000313" key="19">
    <source>
        <dbReference type="Proteomes" id="UP000324194"/>
    </source>
</evidence>
<dbReference type="InterPro" id="IPR011549">
    <property type="entry name" value="RibD_C"/>
</dbReference>
<evidence type="ECO:0000256" key="4">
    <source>
        <dbReference type="ARBA" id="ARBA00005259"/>
    </source>
</evidence>
<dbReference type="PANTHER" id="PTHR38011">
    <property type="entry name" value="DIHYDROFOLATE REDUCTASE FAMILY PROTEIN (AFU_ORTHOLOGUE AFUA_8G06820)"/>
    <property type="match status" value="1"/>
</dbReference>
<dbReference type="GO" id="GO:0008703">
    <property type="term" value="F:5-amino-6-(5-phosphoribosylamino)uracil reductase activity"/>
    <property type="evidence" value="ECO:0007669"/>
    <property type="project" value="UniProtKB-EC"/>
</dbReference>
<dbReference type="InterPro" id="IPR016193">
    <property type="entry name" value="Cytidine_deaminase-like"/>
</dbReference>
<evidence type="ECO:0000256" key="2">
    <source>
        <dbReference type="ARBA" id="ARBA00004882"/>
    </source>
</evidence>
<dbReference type="OrthoDB" id="9800865at2"/>
<evidence type="ECO:0000256" key="10">
    <source>
        <dbReference type="ARBA" id="ARBA00022857"/>
    </source>
</evidence>
<comment type="catalytic activity">
    <reaction evidence="13">
        <text>2,5-diamino-6-hydroxy-4-(5-phosphoribosylamino)-pyrimidine + H2O + H(+) = 5-amino-6-(5-phospho-D-ribosylamino)uracil + NH4(+)</text>
        <dbReference type="Rhea" id="RHEA:21868"/>
        <dbReference type="ChEBI" id="CHEBI:15377"/>
        <dbReference type="ChEBI" id="CHEBI:15378"/>
        <dbReference type="ChEBI" id="CHEBI:28938"/>
        <dbReference type="ChEBI" id="CHEBI:58453"/>
        <dbReference type="ChEBI" id="CHEBI:58614"/>
        <dbReference type="EC" id="3.5.4.26"/>
    </reaction>
</comment>
<dbReference type="InterPro" id="IPR004794">
    <property type="entry name" value="Eubact_RibD"/>
</dbReference>
<comment type="similarity">
    <text evidence="4 13">In the N-terminal section; belongs to the cytidine and deoxycytidylate deaminase family.</text>
</comment>
<dbReference type="RefSeq" id="WP_148340439.1">
    <property type="nucleotide sequence ID" value="NZ_LR699120.1"/>
</dbReference>
<dbReference type="InterPro" id="IPR024072">
    <property type="entry name" value="DHFR-like_dom_sf"/>
</dbReference>
<keyword evidence="7 13" id="KW-0479">Metal-binding</keyword>
<comment type="function">
    <text evidence="1 13">Converts 2,5-diamino-6-(ribosylamino)-4(3h)-pyrimidinone 5'-phosphate into 5-amino-6-(ribosylamino)-2,4(1h,3h)-pyrimidinedione 5'-phosphate.</text>
</comment>
<protein>
    <recommendedName>
        <fullName evidence="13">Riboflavin biosynthesis protein RibD</fullName>
    </recommendedName>
    <domain>
        <recommendedName>
            <fullName evidence="13">Diaminohydroxyphosphoribosylaminopyrimidine deaminase</fullName>
            <shortName evidence="13">DRAP deaminase</shortName>
            <ecNumber evidence="13">3.5.4.26</ecNumber>
        </recommendedName>
        <alternativeName>
            <fullName evidence="13">Riboflavin-specific deaminase</fullName>
        </alternativeName>
    </domain>
    <domain>
        <recommendedName>
            <fullName evidence="13">5-amino-6-(5-phosphoribosylamino)uracil reductase</fullName>
            <ecNumber evidence="13">1.1.1.193</ecNumber>
        </recommendedName>
        <alternativeName>
            <fullName evidence="13">HTP reductase</fullName>
        </alternativeName>
    </domain>
</protein>
<dbReference type="Pfam" id="PF00383">
    <property type="entry name" value="dCMP_cyt_deam_1"/>
    <property type="match status" value="1"/>
</dbReference>
<dbReference type="PROSITE" id="PS51747">
    <property type="entry name" value="CYT_DCMP_DEAMINASES_2"/>
    <property type="match status" value="1"/>
</dbReference>
<evidence type="ECO:0000256" key="16">
    <source>
        <dbReference type="PIRSR" id="PIRSR006769-3"/>
    </source>
</evidence>
<keyword evidence="8 13" id="KW-0378">Hydrolase</keyword>
<comment type="pathway">
    <text evidence="2 13">Cofactor biosynthesis; riboflavin biosynthesis; 5-amino-6-(D-ribitylamino)uracil from GTP: step 2/4.</text>
</comment>
<evidence type="ECO:0000256" key="5">
    <source>
        <dbReference type="ARBA" id="ARBA00007417"/>
    </source>
</evidence>
<feature type="binding site" evidence="15">
    <location>
        <position position="207"/>
    </location>
    <ligand>
        <name>substrate</name>
    </ligand>
</feature>
<dbReference type="NCBIfam" id="TIGR00227">
    <property type="entry name" value="ribD_Cterm"/>
    <property type="match status" value="1"/>
</dbReference>
<dbReference type="AlphaFoldDB" id="A0A5E4PLD0"/>
<comment type="similarity">
    <text evidence="5 13">In the C-terminal section; belongs to the HTP reductase family.</text>
</comment>
<organism evidence="18 19">
    <name type="scientific">Aquicella siphonis</name>
    <dbReference type="NCBI Taxonomy" id="254247"/>
    <lineage>
        <taxon>Bacteria</taxon>
        <taxon>Pseudomonadati</taxon>
        <taxon>Pseudomonadota</taxon>
        <taxon>Gammaproteobacteria</taxon>
        <taxon>Legionellales</taxon>
        <taxon>Coxiellaceae</taxon>
        <taxon>Aquicella</taxon>
    </lineage>
</organism>
<dbReference type="GO" id="GO:0008835">
    <property type="term" value="F:diaminohydroxyphosphoribosylaminopyrimidine deaminase activity"/>
    <property type="evidence" value="ECO:0007669"/>
    <property type="project" value="UniProtKB-EC"/>
</dbReference>
<evidence type="ECO:0000259" key="17">
    <source>
        <dbReference type="PROSITE" id="PS51747"/>
    </source>
</evidence>
<evidence type="ECO:0000256" key="12">
    <source>
        <dbReference type="ARBA" id="ARBA00023268"/>
    </source>
</evidence>
<keyword evidence="12" id="KW-0511">Multifunctional enzyme</keyword>
<comment type="catalytic activity">
    <reaction evidence="13">
        <text>5-amino-6-(5-phospho-D-ribitylamino)uracil + NADP(+) = 5-amino-6-(5-phospho-D-ribosylamino)uracil + NADPH + H(+)</text>
        <dbReference type="Rhea" id="RHEA:17845"/>
        <dbReference type="ChEBI" id="CHEBI:15378"/>
        <dbReference type="ChEBI" id="CHEBI:57783"/>
        <dbReference type="ChEBI" id="CHEBI:58349"/>
        <dbReference type="ChEBI" id="CHEBI:58421"/>
        <dbReference type="ChEBI" id="CHEBI:58453"/>
        <dbReference type="EC" id="1.1.1.193"/>
    </reaction>
</comment>
<feature type="binding site" evidence="15">
    <location>
        <position position="184"/>
    </location>
    <ligand>
        <name>substrate</name>
    </ligand>
</feature>
<dbReference type="PANTHER" id="PTHR38011:SF7">
    <property type="entry name" value="2,5-DIAMINO-6-RIBOSYLAMINO-4(3H)-PYRIMIDINONE 5'-PHOSPHATE REDUCTASE"/>
    <property type="match status" value="1"/>
</dbReference>
<proteinExistence type="inferred from homology"/>
<feature type="binding site" evidence="16">
    <location>
        <position position="75"/>
    </location>
    <ligand>
        <name>Zn(2+)</name>
        <dbReference type="ChEBI" id="CHEBI:29105"/>
        <note>catalytic</note>
    </ligand>
</feature>
<feature type="binding site" evidence="15">
    <location>
        <position position="196"/>
    </location>
    <ligand>
        <name>NADP(+)</name>
        <dbReference type="ChEBI" id="CHEBI:58349"/>
    </ligand>
</feature>
<evidence type="ECO:0000313" key="18">
    <source>
        <dbReference type="EMBL" id="VVC77036.1"/>
    </source>
</evidence>
<evidence type="ECO:0000256" key="6">
    <source>
        <dbReference type="ARBA" id="ARBA00022619"/>
    </source>
</evidence>
<evidence type="ECO:0000256" key="8">
    <source>
        <dbReference type="ARBA" id="ARBA00022801"/>
    </source>
</evidence>
<evidence type="ECO:0000256" key="15">
    <source>
        <dbReference type="PIRSR" id="PIRSR006769-2"/>
    </source>
</evidence>
<dbReference type="SUPFAM" id="SSF53597">
    <property type="entry name" value="Dihydrofolate reductase-like"/>
    <property type="match status" value="1"/>
</dbReference>